<dbReference type="SUPFAM" id="SSF53850">
    <property type="entry name" value="Periplasmic binding protein-like II"/>
    <property type="match status" value="1"/>
</dbReference>
<dbReference type="PROSITE" id="PS51257">
    <property type="entry name" value="PROKAR_LIPOPROTEIN"/>
    <property type="match status" value="1"/>
</dbReference>
<dbReference type="CDD" id="cd14748">
    <property type="entry name" value="PBP2_UgpB"/>
    <property type="match status" value="1"/>
</dbReference>
<dbReference type="InterPro" id="IPR006059">
    <property type="entry name" value="SBP"/>
</dbReference>
<comment type="caution">
    <text evidence="2">The sequence shown here is derived from an EMBL/GenBank/DDBJ whole genome shotgun (WGS) entry which is preliminary data.</text>
</comment>
<dbReference type="InterPro" id="IPR050490">
    <property type="entry name" value="Bact_solute-bd_prot1"/>
</dbReference>
<accession>A0A9X2H2G8</accession>
<name>A0A9X2H2G8_9MICO</name>
<sequence length="429" mass="45014">MTKRLAAAGLAVATALTLSACSTPAATSTDQESTHLTVWFPGNLASEIEWVNTTVVPEFEEANEGVTVDVEFVDWGDLSTRLSTAFAGGTAPDVFGHGNAAAAGFADAGRVLNLDDYVATLDPADVDDMVLLDHGKVDGSQYIVPLRGFGQLLAYRTDLLEEAGIDEAPTDWADLQAAADKLTVREGDQITRSGVIITADNPTSMSQAFGSALFQNDGDFLSEDGTEVTWDSPEAIEALDFLVGLYNGDDAVATGLNEPIAGSGAQHPLATGRAAMAFVDDATLKTIYEQAPEIAEKIAVAPPLEEEKQASFGGAGNGLFISADSKAPDAAWEFIEFLTSAEKAKEYVQVVGGIPARASLADDADLAAVPYIKPFADALPYFQGNPNVPAWTQLRDLLSVELEKALHGAVSPEEALTGSAKAGQELLSE</sequence>
<keyword evidence="3" id="KW-1185">Reference proteome</keyword>
<dbReference type="Proteomes" id="UP001139722">
    <property type="component" value="Unassembled WGS sequence"/>
</dbReference>
<dbReference type="Pfam" id="PF01547">
    <property type="entry name" value="SBP_bac_1"/>
    <property type="match status" value="1"/>
</dbReference>
<organism evidence="2 3">
    <name type="scientific">Agromyces terreus</name>
    <dbReference type="NCBI Taxonomy" id="424795"/>
    <lineage>
        <taxon>Bacteria</taxon>
        <taxon>Bacillati</taxon>
        <taxon>Actinomycetota</taxon>
        <taxon>Actinomycetes</taxon>
        <taxon>Micrococcales</taxon>
        <taxon>Microbacteriaceae</taxon>
        <taxon>Agromyces</taxon>
    </lineage>
</organism>
<keyword evidence="2" id="KW-0762">Sugar transport</keyword>
<evidence type="ECO:0000313" key="3">
    <source>
        <dbReference type="Proteomes" id="UP001139722"/>
    </source>
</evidence>
<feature type="chain" id="PRO_5040860887" evidence="1">
    <location>
        <begin position="26"/>
        <end position="429"/>
    </location>
</feature>
<dbReference type="PANTHER" id="PTHR43649">
    <property type="entry name" value="ARABINOSE-BINDING PROTEIN-RELATED"/>
    <property type="match status" value="1"/>
</dbReference>
<feature type="signal peptide" evidence="1">
    <location>
        <begin position="1"/>
        <end position="25"/>
    </location>
</feature>
<evidence type="ECO:0000313" key="2">
    <source>
        <dbReference type="EMBL" id="MCP2369647.1"/>
    </source>
</evidence>
<keyword evidence="1" id="KW-0732">Signal</keyword>
<gene>
    <name evidence="2" type="ORF">BJ978_000323</name>
</gene>
<dbReference type="PANTHER" id="PTHR43649:SF12">
    <property type="entry name" value="DIACETYLCHITOBIOSE BINDING PROTEIN DASA"/>
    <property type="match status" value="1"/>
</dbReference>
<evidence type="ECO:0000256" key="1">
    <source>
        <dbReference type="SAM" id="SignalP"/>
    </source>
</evidence>
<dbReference type="Gene3D" id="3.40.190.10">
    <property type="entry name" value="Periplasmic binding protein-like II"/>
    <property type="match status" value="2"/>
</dbReference>
<proteinExistence type="predicted"/>
<protein>
    <submittedName>
        <fullName evidence="2">Multiple sugar transport system substrate-binding protein</fullName>
    </submittedName>
</protein>
<dbReference type="AlphaFoldDB" id="A0A9X2H2G8"/>
<dbReference type="EMBL" id="JAMZDY010000001">
    <property type="protein sequence ID" value="MCP2369647.1"/>
    <property type="molecule type" value="Genomic_DNA"/>
</dbReference>
<reference evidence="2" key="1">
    <citation type="submission" date="2022-06" db="EMBL/GenBank/DDBJ databases">
        <title>Sequencing the genomes of 1000 actinobacteria strains.</title>
        <authorList>
            <person name="Klenk H.-P."/>
        </authorList>
    </citation>
    <scope>NUCLEOTIDE SEQUENCE</scope>
    <source>
        <strain evidence="2">DSM 22016</strain>
    </source>
</reference>
<dbReference type="RefSeq" id="WP_197738181.1">
    <property type="nucleotide sequence ID" value="NZ_BAAANU010000002.1"/>
</dbReference>
<keyword evidence="2" id="KW-0813">Transport</keyword>